<evidence type="ECO:0000256" key="5">
    <source>
        <dbReference type="SAM" id="Phobius"/>
    </source>
</evidence>
<reference evidence="7" key="2">
    <citation type="submission" date="2011-04" db="EMBL/GenBank/DDBJ databases">
        <authorList>
            <person name="Genoscope - CEA"/>
        </authorList>
    </citation>
    <scope>NUCLEOTIDE SEQUENCE</scope>
    <source>
        <strain evidence="7">R24</strain>
    </source>
</reference>
<dbReference type="SUPFAM" id="SSF55874">
    <property type="entry name" value="ATPase domain of HSP90 chaperone/DNA topoisomerase II/histidine kinase"/>
    <property type="match status" value="1"/>
</dbReference>
<dbReference type="Gene3D" id="3.30.565.10">
    <property type="entry name" value="Histidine kinase-like ATPase, C-terminal domain"/>
    <property type="match status" value="1"/>
</dbReference>
<feature type="transmembrane region" description="Helical" evidence="5">
    <location>
        <begin position="83"/>
        <end position="102"/>
    </location>
</feature>
<proteinExistence type="predicted"/>
<dbReference type="SMART" id="SM00387">
    <property type="entry name" value="HATPase_c"/>
    <property type="match status" value="1"/>
</dbReference>
<feature type="domain" description="Histidine kinase" evidence="6">
    <location>
        <begin position="245"/>
        <end position="480"/>
    </location>
</feature>
<sequence>MRAADRPRRQMSPPPWLADDPMYALLPAFVSSLFLFYGIYVLMTRGRARADLAFFGVTVLTCLWQGLWAFLFEASDVATARVLTKLGWMAILPLPTVLYHFAVEVAERPDDHRWLIASYALAAVLVVLLLSSDLVIDGVRRFSFGFYPKAGPLEAVHIAQTTALVLRSIWLLYAGQRHATAEKRRRLQLCLCGVALYSLSAADYAVNYGLAPYPPGVIVIAGSPVIMAFAIIQFDLMRPCALAATVAHEVSAPLATIRLQAAEIARAWPDLLHGYRLAVDPGLCEPPPHPATLERLPGLAGVIAAEVASTHSVIDMALASVTLERLDRRTFAPHSLHACVDMALTRYPFQYGERDRVRVQAFSADWHFVGSDTLLMHVLFNLLKNALYAIQIARKGHIEISAWPDGDSYVLAIRDSAMGIPPSVQRRIFDPFFSTKPADKGSGVGLTFCRRVMEAFGGRIQCESVVDEYTLFTLRLPRQSAA</sequence>
<dbReference type="Pfam" id="PF02518">
    <property type="entry name" value="HATPase_c"/>
    <property type="match status" value="1"/>
</dbReference>
<protein>
    <recommendedName>
        <fullName evidence="2">histidine kinase</fullName>
        <ecNumber evidence="2">2.7.13.3</ecNumber>
    </recommendedName>
</protein>
<dbReference type="GO" id="GO:0007234">
    <property type="term" value="P:osmosensory signaling via phosphorelay pathway"/>
    <property type="evidence" value="ECO:0007669"/>
    <property type="project" value="TreeGrafter"/>
</dbReference>
<organism evidence="7">
    <name type="scientific">Ralstonia syzygii R24</name>
    <dbReference type="NCBI Taxonomy" id="907261"/>
    <lineage>
        <taxon>Bacteria</taxon>
        <taxon>Pseudomonadati</taxon>
        <taxon>Pseudomonadota</taxon>
        <taxon>Betaproteobacteria</taxon>
        <taxon>Burkholderiales</taxon>
        <taxon>Burkholderiaceae</taxon>
        <taxon>Ralstonia</taxon>
        <taxon>Ralstonia solanacearum species complex</taxon>
    </lineage>
</organism>
<evidence type="ECO:0000259" key="6">
    <source>
        <dbReference type="PROSITE" id="PS50109"/>
    </source>
</evidence>
<dbReference type="InterPro" id="IPR005467">
    <property type="entry name" value="His_kinase_dom"/>
</dbReference>
<keyword evidence="4 7" id="KW-0418">Kinase</keyword>
<evidence type="ECO:0000256" key="2">
    <source>
        <dbReference type="ARBA" id="ARBA00012438"/>
    </source>
</evidence>
<comment type="catalytic activity">
    <reaction evidence="1">
        <text>ATP + protein L-histidine = ADP + protein N-phospho-L-histidine.</text>
        <dbReference type="EC" id="2.7.13.3"/>
    </reaction>
</comment>
<dbReference type="PANTHER" id="PTHR42878:SF13">
    <property type="entry name" value="HISTIDINE KINASE"/>
    <property type="match status" value="1"/>
</dbReference>
<dbReference type="GO" id="GO:0000156">
    <property type="term" value="F:phosphorelay response regulator activity"/>
    <property type="evidence" value="ECO:0007669"/>
    <property type="project" value="TreeGrafter"/>
</dbReference>
<evidence type="ECO:0000256" key="1">
    <source>
        <dbReference type="ARBA" id="ARBA00000085"/>
    </source>
</evidence>
<dbReference type="EMBL" id="FR854090">
    <property type="protein sequence ID" value="CCA87511.1"/>
    <property type="molecule type" value="Genomic_DNA"/>
</dbReference>
<dbReference type="PANTHER" id="PTHR42878">
    <property type="entry name" value="TWO-COMPONENT HISTIDINE KINASE"/>
    <property type="match status" value="1"/>
</dbReference>
<dbReference type="InterPro" id="IPR050351">
    <property type="entry name" value="BphY/WalK/GraS-like"/>
</dbReference>
<accession>G3A8D7</accession>
<dbReference type="Pfam" id="PF16927">
    <property type="entry name" value="HisKA_7TM"/>
    <property type="match status" value="1"/>
</dbReference>
<keyword evidence="5" id="KW-1133">Transmembrane helix</keyword>
<name>G3A8D7_9RALS</name>
<gene>
    <name evidence="7" type="ORF">RALSY_mp10026</name>
</gene>
<dbReference type="InterPro" id="IPR004358">
    <property type="entry name" value="Sig_transdc_His_kin-like_C"/>
</dbReference>
<feature type="transmembrane region" description="Helical" evidence="5">
    <location>
        <begin position="187"/>
        <end position="206"/>
    </location>
</feature>
<feature type="transmembrane region" description="Helical" evidence="5">
    <location>
        <begin position="212"/>
        <end position="232"/>
    </location>
</feature>
<dbReference type="GO" id="GO:0004673">
    <property type="term" value="F:protein histidine kinase activity"/>
    <property type="evidence" value="ECO:0007669"/>
    <property type="project" value="UniProtKB-EC"/>
</dbReference>
<dbReference type="InterPro" id="IPR036890">
    <property type="entry name" value="HATPase_C_sf"/>
</dbReference>
<dbReference type="EC" id="2.7.13.3" evidence="2"/>
<evidence type="ECO:0000313" key="7">
    <source>
        <dbReference type="EMBL" id="CCA87511.1"/>
    </source>
</evidence>
<keyword evidence="5" id="KW-0472">Membrane</keyword>
<dbReference type="InterPro" id="IPR031621">
    <property type="entry name" value="HisKA_7TM"/>
</dbReference>
<dbReference type="PROSITE" id="PS50109">
    <property type="entry name" value="HIS_KIN"/>
    <property type="match status" value="1"/>
</dbReference>
<feature type="transmembrane region" description="Helical" evidence="5">
    <location>
        <begin position="52"/>
        <end position="71"/>
    </location>
</feature>
<feature type="transmembrane region" description="Helical" evidence="5">
    <location>
        <begin position="22"/>
        <end position="40"/>
    </location>
</feature>
<reference evidence="7" key="1">
    <citation type="journal article" date="2011" name="PLoS ONE">
        <title>Ralstonia syzygii, the Blood Disease Bacterium and some Asian R. solanacearum strains form a single genomic species despite divergent lifestyles.</title>
        <authorList>
            <person name="Remenant B."/>
            <person name="de Cambiaire J.C."/>
            <person name="Cellier G."/>
            <person name="Jacobs J.M."/>
            <person name="Mangenot S."/>
            <person name="Barbe V."/>
            <person name="Lajus A."/>
            <person name="Vallenet D."/>
            <person name="Medigue C."/>
            <person name="Fegan M."/>
            <person name="Allen C."/>
            <person name="Prior P."/>
        </authorList>
    </citation>
    <scope>NUCLEOTIDE SEQUENCE</scope>
    <source>
        <strain evidence="7">R24</strain>
    </source>
</reference>
<keyword evidence="5" id="KW-0812">Transmembrane</keyword>
<dbReference type="PRINTS" id="PR00344">
    <property type="entry name" value="BCTRLSENSOR"/>
</dbReference>
<feature type="transmembrane region" description="Helical" evidence="5">
    <location>
        <begin position="156"/>
        <end position="175"/>
    </location>
</feature>
<dbReference type="InterPro" id="IPR003594">
    <property type="entry name" value="HATPase_dom"/>
</dbReference>
<evidence type="ECO:0000256" key="3">
    <source>
        <dbReference type="ARBA" id="ARBA00022679"/>
    </source>
</evidence>
<feature type="transmembrane region" description="Helical" evidence="5">
    <location>
        <begin position="114"/>
        <end position="136"/>
    </location>
</feature>
<keyword evidence="3 7" id="KW-0808">Transferase</keyword>
<evidence type="ECO:0000256" key="4">
    <source>
        <dbReference type="ARBA" id="ARBA00022777"/>
    </source>
</evidence>
<dbReference type="GO" id="GO:0030295">
    <property type="term" value="F:protein kinase activator activity"/>
    <property type="evidence" value="ECO:0007669"/>
    <property type="project" value="TreeGrafter"/>
</dbReference>
<dbReference type="AlphaFoldDB" id="G3A8D7"/>